<proteinExistence type="predicted"/>
<dbReference type="InterPro" id="IPR052973">
    <property type="entry name" value="Fungal_sec-metab_reg_TF"/>
</dbReference>
<keyword evidence="3" id="KW-1185">Reference proteome</keyword>
<dbReference type="eggNOG" id="ENOG502SKCU">
    <property type="taxonomic scope" value="Eukaryota"/>
</dbReference>
<protein>
    <recommendedName>
        <fullName evidence="4">Zn(2)-C6 fungal-type domain-containing protein</fullName>
    </recommendedName>
</protein>
<sequence length="676" mass="77061">MPPTDHTRVQTYASDLQHVQRLSAATLSDAMARINYPAQNVNLVAARRDHNHTSLYAHAIPRPTTYLQNGHPARINVMRGLHSQRTTSIRIDHLDDPPSISEHVHRHDDDDDDGMAETHAVFHHSLSPDGEVSPPRLGSASSSSLKRPATLGPASDALRRQALEHRPIEEPGIPADNIHPYVHVLVPTGHHDRDGACRSPDDARHLAEKKPVPARKGYRKPMDESERQAIKQNRKYGVCLRCKLFKERCRGGIPCERCRSLKVWKSICVPAQFTEKAVFNRDIYGGRLGLLYANIDSWASDHQLKYGMPESSSRFDISGFDLDNGPKEVDVSNGYPPVLRVKAHHFVPIDRVLLEHILWRAPGKPGYNRLPSTSYGLKEEIASDALDDYIDSNFGYIFEDIKSRRAGTDPCIVMHIDTIEAAYEYANSNKNLSLLVRKALRIWTAQNFFFSNAWRICSAETLEMSNIDNPESKLHGVIPLPRLMNQQLDYYVENRVATLEKELLAELQARILDRNPNEWFGIFLAIYIHLCSIERDNWCLSTWNHDKDILIERVRQLEISSQSQKLKRGPEKAYIWPVKMCPSELIKKNEHLADMLVSHFRTISRGYVPFTLDWDQKQVVQMAGNEREAVDYMKSMSTHVSKFERNLLARLSAEYSREDAASLDGIYTSKLMLSDE</sequence>
<name>U4LJ67_PYROM</name>
<organism evidence="2 3">
    <name type="scientific">Pyronema omphalodes (strain CBS 100304)</name>
    <name type="common">Pyronema confluens</name>
    <dbReference type="NCBI Taxonomy" id="1076935"/>
    <lineage>
        <taxon>Eukaryota</taxon>
        <taxon>Fungi</taxon>
        <taxon>Dikarya</taxon>
        <taxon>Ascomycota</taxon>
        <taxon>Pezizomycotina</taxon>
        <taxon>Pezizomycetes</taxon>
        <taxon>Pezizales</taxon>
        <taxon>Pyronemataceae</taxon>
        <taxon>Pyronema</taxon>
    </lineage>
</organism>
<evidence type="ECO:0008006" key="4">
    <source>
        <dbReference type="Google" id="ProtNLM"/>
    </source>
</evidence>
<accession>U4LJ67</accession>
<dbReference type="PANTHER" id="PTHR35392">
    <property type="entry name" value="ZN(II)2CYS6 TRANSCRIPTION FACTOR (EUROFUNG)-RELATED-RELATED"/>
    <property type="match status" value="1"/>
</dbReference>
<feature type="compositionally biased region" description="Low complexity" evidence="1">
    <location>
        <begin position="133"/>
        <end position="149"/>
    </location>
</feature>
<gene>
    <name evidence="2" type="ORF">PCON_11948</name>
</gene>
<dbReference type="AlphaFoldDB" id="U4LJ67"/>
<evidence type="ECO:0000313" key="2">
    <source>
        <dbReference type="EMBL" id="CCX12354.1"/>
    </source>
</evidence>
<dbReference type="OrthoDB" id="5362630at2759"/>
<dbReference type="Proteomes" id="UP000018144">
    <property type="component" value="Unassembled WGS sequence"/>
</dbReference>
<dbReference type="EMBL" id="HF935700">
    <property type="protein sequence ID" value="CCX12354.1"/>
    <property type="molecule type" value="Genomic_DNA"/>
</dbReference>
<evidence type="ECO:0000313" key="3">
    <source>
        <dbReference type="Proteomes" id="UP000018144"/>
    </source>
</evidence>
<dbReference type="OMA" id="DNGWSTI"/>
<feature type="compositionally biased region" description="Basic and acidic residues" evidence="1">
    <location>
        <begin position="90"/>
        <end position="108"/>
    </location>
</feature>
<reference evidence="2 3" key="1">
    <citation type="journal article" date="2013" name="PLoS Genet.">
        <title>The genome and development-dependent transcriptomes of Pyronema confluens: a window into fungal evolution.</title>
        <authorList>
            <person name="Traeger S."/>
            <person name="Altegoer F."/>
            <person name="Freitag M."/>
            <person name="Gabaldon T."/>
            <person name="Kempken F."/>
            <person name="Kumar A."/>
            <person name="Marcet-Houben M."/>
            <person name="Poggeler S."/>
            <person name="Stajich J.E."/>
            <person name="Nowrousian M."/>
        </authorList>
    </citation>
    <scope>NUCLEOTIDE SEQUENCE [LARGE SCALE GENOMIC DNA]</scope>
    <source>
        <strain evidence="3">CBS 100304</strain>
        <tissue evidence="2">Vegetative mycelium</tissue>
    </source>
</reference>
<evidence type="ECO:0000256" key="1">
    <source>
        <dbReference type="SAM" id="MobiDB-lite"/>
    </source>
</evidence>
<feature type="region of interest" description="Disordered" evidence="1">
    <location>
        <begin position="90"/>
        <end position="153"/>
    </location>
</feature>